<proteinExistence type="predicted"/>
<accession>A0A8X8AZV3</accession>
<organism evidence="1 2">
    <name type="scientific">Brassica carinata</name>
    <name type="common">Ethiopian mustard</name>
    <name type="synonym">Abyssinian cabbage</name>
    <dbReference type="NCBI Taxonomy" id="52824"/>
    <lineage>
        <taxon>Eukaryota</taxon>
        <taxon>Viridiplantae</taxon>
        <taxon>Streptophyta</taxon>
        <taxon>Embryophyta</taxon>
        <taxon>Tracheophyta</taxon>
        <taxon>Spermatophyta</taxon>
        <taxon>Magnoliopsida</taxon>
        <taxon>eudicotyledons</taxon>
        <taxon>Gunneridae</taxon>
        <taxon>Pentapetalae</taxon>
        <taxon>rosids</taxon>
        <taxon>malvids</taxon>
        <taxon>Brassicales</taxon>
        <taxon>Brassicaceae</taxon>
        <taxon>Brassiceae</taxon>
        <taxon>Brassica</taxon>
    </lineage>
</organism>
<evidence type="ECO:0000313" key="2">
    <source>
        <dbReference type="Proteomes" id="UP000886595"/>
    </source>
</evidence>
<name>A0A8X8AZV3_BRACI</name>
<dbReference type="EMBL" id="JAAMPC010000004">
    <property type="protein sequence ID" value="KAG2317620.1"/>
    <property type="molecule type" value="Genomic_DNA"/>
</dbReference>
<keyword evidence="2" id="KW-1185">Reference proteome</keyword>
<dbReference type="OrthoDB" id="10260712at2759"/>
<protein>
    <submittedName>
        <fullName evidence="1">Uncharacterized protein</fullName>
    </submittedName>
</protein>
<gene>
    <name evidence="1" type="ORF">Bca52824_020742</name>
</gene>
<evidence type="ECO:0000313" key="1">
    <source>
        <dbReference type="EMBL" id="KAG2317620.1"/>
    </source>
</evidence>
<reference evidence="1 2" key="1">
    <citation type="submission" date="2020-02" db="EMBL/GenBank/DDBJ databases">
        <authorList>
            <person name="Ma Q."/>
            <person name="Huang Y."/>
            <person name="Song X."/>
            <person name="Pei D."/>
        </authorList>
    </citation>
    <scope>NUCLEOTIDE SEQUENCE [LARGE SCALE GENOMIC DNA]</scope>
    <source>
        <strain evidence="1">Sxm20200214</strain>
        <tissue evidence="1">Leaf</tissue>
    </source>
</reference>
<dbReference type="AlphaFoldDB" id="A0A8X8AZV3"/>
<dbReference type="Proteomes" id="UP000886595">
    <property type="component" value="Unassembled WGS sequence"/>
</dbReference>
<sequence>MEFVVEKKASKCRTLYIDSQRVGYVDDPNLLPCVGNEAYSPRRCGHIALPLEGLFSQTICFTKDM</sequence>
<comment type="caution">
    <text evidence="1">The sequence shown here is derived from an EMBL/GenBank/DDBJ whole genome shotgun (WGS) entry which is preliminary data.</text>
</comment>